<sequence length="154" mass="17313">MITVKTNAIFCLLRNFSLDHGLVKNVRVVVTDVGVRIVMVRIVQDNITTHHVGPSDDDILIPRISFMHTLNNGYTLLCHQFPLAAAYCTTFNSCQGLNLDYVGVDLTQPVFSHGQLYTVLSRIKNRMHAMVCVRPGKTTTTNVTYHKILLPQVF</sequence>
<evidence type="ECO:0000313" key="1">
    <source>
        <dbReference type="EMBL" id="KAF8473661.1"/>
    </source>
</evidence>
<dbReference type="SUPFAM" id="SSF52540">
    <property type="entry name" value="P-loop containing nucleoside triphosphate hydrolases"/>
    <property type="match status" value="1"/>
</dbReference>
<reference evidence="1" key="2">
    <citation type="journal article" date="2020" name="Nat. Commun.">
        <title>Large-scale genome sequencing of mycorrhizal fungi provides insights into the early evolution of symbiotic traits.</title>
        <authorList>
            <person name="Miyauchi S."/>
            <person name="Kiss E."/>
            <person name="Kuo A."/>
            <person name="Drula E."/>
            <person name="Kohler A."/>
            <person name="Sanchez-Garcia M."/>
            <person name="Morin E."/>
            <person name="Andreopoulos B."/>
            <person name="Barry K.W."/>
            <person name="Bonito G."/>
            <person name="Buee M."/>
            <person name="Carver A."/>
            <person name="Chen C."/>
            <person name="Cichocki N."/>
            <person name="Clum A."/>
            <person name="Culley D."/>
            <person name="Crous P.W."/>
            <person name="Fauchery L."/>
            <person name="Girlanda M."/>
            <person name="Hayes R.D."/>
            <person name="Keri Z."/>
            <person name="LaButti K."/>
            <person name="Lipzen A."/>
            <person name="Lombard V."/>
            <person name="Magnuson J."/>
            <person name="Maillard F."/>
            <person name="Murat C."/>
            <person name="Nolan M."/>
            <person name="Ohm R.A."/>
            <person name="Pangilinan J."/>
            <person name="Pereira M.F."/>
            <person name="Perotto S."/>
            <person name="Peter M."/>
            <person name="Pfister S."/>
            <person name="Riley R."/>
            <person name="Sitrit Y."/>
            <person name="Stielow J.B."/>
            <person name="Szollosi G."/>
            <person name="Zifcakova L."/>
            <person name="Stursova M."/>
            <person name="Spatafora J.W."/>
            <person name="Tedersoo L."/>
            <person name="Vaario L.M."/>
            <person name="Yamada A."/>
            <person name="Yan M."/>
            <person name="Wang P."/>
            <person name="Xu J."/>
            <person name="Bruns T."/>
            <person name="Baldrian P."/>
            <person name="Vilgalys R."/>
            <person name="Dunand C."/>
            <person name="Henrissat B."/>
            <person name="Grigoriev I.V."/>
            <person name="Hibbett D."/>
            <person name="Nagy L.G."/>
            <person name="Martin F.M."/>
        </authorList>
    </citation>
    <scope>NUCLEOTIDE SEQUENCE</scope>
    <source>
        <strain evidence="1">Prilba</strain>
    </source>
</reference>
<dbReference type="OrthoDB" id="2613383at2759"/>
<name>A0A9P5MQH3_9AGAM</name>
<evidence type="ECO:0008006" key="3">
    <source>
        <dbReference type="Google" id="ProtNLM"/>
    </source>
</evidence>
<protein>
    <recommendedName>
        <fullName evidence="3">ATP-dependent DNA helicase</fullName>
    </recommendedName>
</protein>
<organism evidence="1 2">
    <name type="scientific">Russula ochroleuca</name>
    <dbReference type="NCBI Taxonomy" id="152965"/>
    <lineage>
        <taxon>Eukaryota</taxon>
        <taxon>Fungi</taxon>
        <taxon>Dikarya</taxon>
        <taxon>Basidiomycota</taxon>
        <taxon>Agaricomycotina</taxon>
        <taxon>Agaricomycetes</taxon>
        <taxon>Russulales</taxon>
        <taxon>Russulaceae</taxon>
        <taxon>Russula</taxon>
    </lineage>
</organism>
<dbReference type="GO" id="GO:0005657">
    <property type="term" value="C:replication fork"/>
    <property type="evidence" value="ECO:0007669"/>
    <property type="project" value="TreeGrafter"/>
</dbReference>
<dbReference type="AlphaFoldDB" id="A0A9P5MQH3"/>
<evidence type="ECO:0000313" key="2">
    <source>
        <dbReference type="Proteomes" id="UP000759537"/>
    </source>
</evidence>
<reference evidence="1" key="1">
    <citation type="submission" date="2019-10" db="EMBL/GenBank/DDBJ databases">
        <authorList>
            <consortium name="DOE Joint Genome Institute"/>
            <person name="Kuo A."/>
            <person name="Miyauchi S."/>
            <person name="Kiss E."/>
            <person name="Drula E."/>
            <person name="Kohler A."/>
            <person name="Sanchez-Garcia M."/>
            <person name="Andreopoulos B."/>
            <person name="Barry K.W."/>
            <person name="Bonito G."/>
            <person name="Buee M."/>
            <person name="Carver A."/>
            <person name="Chen C."/>
            <person name="Cichocki N."/>
            <person name="Clum A."/>
            <person name="Culley D."/>
            <person name="Crous P.W."/>
            <person name="Fauchery L."/>
            <person name="Girlanda M."/>
            <person name="Hayes R."/>
            <person name="Keri Z."/>
            <person name="LaButti K."/>
            <person name="Lipzen A."/>
            <person name="Lombard V."/>
            <person name="Magnuson J."/>
            <person name="Maillard F."/>
            <person name="Morin E."/>
            <person name="Murat C."/>
            <person name="Nolan M."/>
            <person name="Ohm R."/>
            <person name="Pangilinan J."/>
            <person name="Pereira M."/>
            <person name="Perotto S."/>
            <person name="Peter M."/>
            <person name="Riley R."/>
            <person name="Sitrit Y."/>
            <person name="Stielow B."/>
            <person name="Szollosi G."/>
            <person name="Zifcakova L."/>
            <person name="Stursova M."/>
            <person name="Spatafora J.W."/>
            <person name="Tedersoo L."/>
            <person name="Vaario L.-M."/>
            <person name="Yamada A."/>
            <person name="Yan M."/>
            <person name="Wang P."/>
            <person name="Xu J."/>
            <person name="Bruns T."/>
            <person name="Baldrian P."/>
            <person name="Vilgalys R."/>
            <person name="Henrissat B."/>
            <person name="Grigoriev I.V."/>
            <person name="Hibbett D."/>
            <person name="Nagy L.G."/>
            <person name="Martin F.M."/>
        </authorList>
    </citation>
    <scope>NUCLEOTIDE SEQUENCE</scope>
    <source>
        <strain evidence="1">Prilba</strain>
    </source>
</reference>
<dbReference type="GO" id="GO:0006260">
    <property type="term" value="P:DNA replication"/>
    <property type="evidence" value="ECO:0007669"/>
    <property type="project" value="TreeGrafter"/>
</dbReference>
<dbReference type="PANTHER" id="PTHR23274:SF51">
    <property type="entry name" value="OS03G0423850 PROTEIN"/>
    <property type="match status" value="1"/>
</dbReference>
<dbReference type="Proteomes" id="UP000759537">
    <property type="component" value="Unassembled WGS sequence"/>
</dbReference>
<dbReference type="PANTHER" id="PTHR23274">
    <property type="entry name" value="DNA HELICASE-RELATED"/>
    <property type="match status" value="1"/>
</dbReference>
<comment type="caution">
    <text evidence="1">The sequence shown here is derived from an EMBL/GenBank/DDBJ whole genome shotgun (WGS) entry which is preliminary data.</text>
</comment>
<dbReference type="EMBL" id="WHVB01000018">
    <property type="protein sequence ID" value="KAF8473661.1"/>
    <property type="molecule type" value="Genomic_DNA"/>
</dbReference>
<dbReference type="InterPro" id="IPR027417">
    <property type="entry name" value="P-loop_NTPase"/>
</dbReference>
<gene>
    <name evidence="1" type="ORF">DFH94DRAFT_636273</name>
</gene>
<accession>A0A9P5MQH3</accession>
<proteinExistence type="predicted"/>
<keyword evidence="2" id="KW-1185">Reference proteome</keyword>